<evidence type="ECO:0000256" key="8">
    <source>
        <dbReference type="SAM" id="MobiDB-lite"/>
    </source>
</evidence>
<dbReference type="GeneID" id="106178015"/>
<comment type="similarity">
    <text evidence="2">Belongs to the universal ribosomal protein uL4 family.</text>
</comment>
<dbReference type="GO" id="GO:0003735">
    <property type="term" value="F:structural constituent of ribosome"/>
    <property type="evidence" value="ECO:0007669"/>
    <property type="project" value="InterPro"/>
</dbReference>
<feature type="compositionally biased region" description="Basic residues" evidence="8">
    <location>
        <begin position="136"/>
        <end position="157"/>
    </location>
</feature>
<evidence type="ECO:0000313" key="9">
    <source>
        <dbReference type="Proteomes" id="UP000085678"/>
    </source>
</evidence>
<dbReference type="InParanoid" id="A0A1S3K2F8"/>
<dbReference type="STRING" id="7574.A0A1S3K2F8"/>
<dbReference type="InterPro" id="IPR023574">
    <property type="entry name" value="Ribosomal_uL4_dom_sf"/>
</dbReference>
<evidence type="ECO:0000256" key="7">
    <source>
        <dbReference type="ARBA" id="ARBA00082711"/>
    </source>
</evidence>
<keyword evidence="4" id="KW-0496">Mitochondrion</keyword>
<dbReference type="FunFam" id="3.40.1370.10:FF:000005">
    <property type="entry name" value="39S ribosomal protein L4, mitochondrial"/>
    <property type="match status" value="1"/>
</dbReference>
<feature type="region of interest" description="Disordered" evidence="8">
    <location>
        <begin position="130"/>
        <end position="166"/>
    </location>
</feature>
<evidence type="ECO:0000256" key="3">
    <source>
        <dbReference type="ARBA" id="ARBA00022980"/>
    </source>
</evidence>
<accession>A0A1S3K2F8</accession>
<evidence type="ECO:0000313" key="10">
    <source>
        <dbReference type="RefSeq" id="XP_013416451.1"/>
    </source>
</evidence>
<comment type="subcellular location">
    <subcellularLocation>
        <location evidence="1">Mitochondrion</location>
    </subcellularLocation>
</comment>
<dbReference type="PANTHER" id="PTHR10746:SF6">
    <property type="entry name" value="LARGE RIBOSOMAL SUBUNIT PROTEIN UL4M"/>
    <property type="match status" value="1"/>
</dbReference>
<dbReference type="GO" id="GO:1990904">
    <property type="term" value="C:ribonucleoprotein complex"/>
    <property type="evidence" value="ECO:0007669"/>
    <property type="project" value="UniProtKB-KW"/>
</dbReference>
<gene>
    <name evidence="10" type="primary">LOC106178015</name>
</gene>
<dbReference type="OrthoDB" id="275876at2759"/>
<dbReference type="NCBIfam" id="TIGR03953">
    <property type="entry name" value="rplD_bact"/>
    <property type="match status" value="1"/>
</dbReference>
<evidence type="ECO:0000256" key="6">
    <source>
        <dbReference type="ARBA" id="ARBA00040565"/>
    </source>
</evidence>
<evidence type="ECO:0000256" key="1">
    <source>
        <dbReference type="ARBA" id="ARBA00004173"/>
    </source>
</evidence>
<dbReference type="GO" id="GO:0005743">
    <property type="term" value="C:mitochondrial inner membrane"/>
    <property type="evidence" value="ECO:0007669"/>
    <property type="project" value="UniProtKB-ARBA"/>
</dbReference>
<protein>
    <recommendedName>
        <fullName evidence="6">Large ribosomal subunit protein uL4m</fullName>
    </recommendedName>
    <alternativeName>
        <fullName evidence="7">39S ribosomal protein L4, mitochondrial</fullName>
    </alternativeName>
</protein>
<dbReference type="KEGG" id="lak:106178015"/>
<name>A0A1S3K2F8_LINAN</name>
<reference evidence="10" key="1">
    <citation type="submission" date="2025-08" db="UniProtKB">
        <authorList>
            <consortium name="RefSeq"/>
        </authorList>
    </citation>
    <scope>IDENTIFICATION</scope>
    <source>
        <tissue evidence="10">Gonads</tissue>
    </source>
</reference>
<dbReference type="RefSeq" id="XP_013416451.1">
    <property type="nucleotide sequence ID" value="XM_013560997.1"/>
</dbReference>
<organism evidence="9 10">
    <name type="scientific">Lingula anatina</name>
    <name type="common">Brachiopod</name>
    <name type="synonym">Lingula unguis</name>
    <dbReference type="NCBI Taxonomy" id="7574"/>
    <lineage>
        <taxon>Eukaryota</taxon>
        <taxon>Metazoa</taxon>
        <taxon>Spiralia</taxon>
        <taxon>Lophotrochozoa</taxon>
        <taxon>Brachiopoda</taxon>
        <taxon>Linguliformea</taxon>
        <taxon>Lingulata</taxon>
        <taxon>Lingulida</taxon>
        <taxon>Linguloidea</taxon>
        <taxon>Lingulidae</taxon>
        <taxon>Lingula</taxon>
    </lineage>
</organism>
<dbReference type="GO" id="GO:0006412">
    <property type="term" value="P:translation"/>
    <property type="evidence" value="ECO:0007669"/>
    <property type="project" value="InterPro"/>
</dbReference>
<dbReference type="Pfam" id="PF00573">
    <property type="entry name" value="Ribosomal_L4"/>
    <property type="match status" value="1"/>
</dbReference>
<dbReference type="PANTHER" id="PTHR10746">
    <property type="entry name" value="50S RIBOSOMAL PROTEIN L4"/>
    <property type="match status" value="1"/>
</dbReference>
<dbReference type="InterPro" id="IPR013005">
    <property type="entry name" value="Ribosomal_uL4-like"/>
</dbReference>
<keyword evidence="3 10" id="KW-0689">Ribosomal protein</keyword>
<sequence>MLPSVNRLLSLFVRDIGNTTRPHIPLRFSRTLSTLNQESQPAGDNVLGEEGTGRLSLPLMTEREIKHPNPYIKPRLAWLETLGQIENKKLGIINLHPDIFATFPRLDIIHNNVLWQQTYRRIDYATTKTRAEVQGSKKKPWPQKGQNKARHGHRRSPLWKGGGVAKGPRGPRSYFFMLPTGKRVMGLRATLTCKYAQDNLHIVDSLDIPQDDPEYLQELIEHRNWGLSVLFVDDDDIMPENIILATDPIGHFNVMPVYGLNVYSMLKHETLVLTLRAVEKIEERLLHFMHKPGPLNQKWQAGNVGSFRRKSWV</sequence>
<dbReference type="Gene3D" id="3.40.1370.10">
    <property type="match status" value="1"/>
</dbReference>
<evidence type="ECO:0000256" key="2">
    <source>
        <dbReference type="ARBA" id="ARBA00010528"/>
    </source>
</evidence>
<keyword evidence="9" id="KW-1185">Reference proteome</keyword>
<dbReference type="GO" id="GO:0005840">
    <property type="term" value="C:ribosome"/>
    <property type="evidence" value="ECO:0007669"/>
    <property type="project" value="UniProtKB-KW"/>
</dbReference>
<dbReference type="FunCoup" id="A0A1S3K2F8">
    <property type="interactions" value="787"/>
</dbReference>
<proteinExistence type="inferred from homology"/>
<dbReference type="InterPro" id="IPR002136">
    <property type="entry name" value="Ribosomal_uL4"/>
</dbReference>
<evidence type="ECO:0000256" key="4">
    <source>
        <dbReference type="ARBA" id="ARBA00023128"/>
    </source>
</evidence>
<keyword evidence="5" id="KW-0687">Ribonucleoprotein</keyword>
<dbReference type="SUPFAM" id="SSF52166">
    <property type="entry name" value="Ribosomal protein L4"/>
    <property type="match status" value="1"/>
</dbReference>
<dbReference type="AlphaFoldDB" id="A0A1S3K2F8"/>
<dbReference type="Proteomes" id="UP000085678">
    <property type="component" value="Unplaced"/>
</dbReference>
<evidence type="ECO:0000256" key="5">
    <source>
        <dbReference type="ARBA" id="ARBA00023274"/>
    </source>
</evidence>